<dbReference type="PANTHER" id="PTHR21634">
    <property type="entry name" value="RE13835P"/>
    <property type="match status" value="1"/>
</dbReference>
<proteinExistence type="predicted"/>
<feature type="compositionally biased region" description="Basic and acidic residues" evidence="1">
    <location>
        <begin position="274"/>
        <end position="285"/>
    </location>
</feature>
<dbReference type="AlphaFoldDB" id="H0EPB5"/>
<dbReference type="PANTHER" id="PTHR21634:SF9">
    <property type="entry name" value="RE13835P"/>
    <property type="match status" value="1"/>
</dbReference>
<dbReference type="HOGENOM" id="CLU_030035_0_0_1"/>
<feature type="compositionally biased region" description="Low complexity" evidence="1">
    <location>
        <begin position="253"/>
        <end position="263"/>
    </location>
</feature>
<dbReference type="GO" id="GO:0042030">
    <property type="term" value="F:ATPase inhibitor activity"/>
    <property type="evidence" value="ECO:0007669"/>
    <property type="project" value="TreeGrafter"/>
</dbReference>
<evidence type="ECO:0000313" key="3">
    <source>
        <dbReference type="Proteomes" id="UP000005446"/>
    </source>
</evidence>
<feature type="region of interest" description="Disordered" evidence="1">
    <location>
        <begin position="250"/>
        <end position="285"/>
    </location>
</feature>
<name>H0EPB5_GLAL7</name>
<evidence type="ECO:0000256" key="1">
    <source>
        <dbReference type="SAM" id="MobiDB-lite"/>
    </source>
</evidence>
<protein>
    <submittedName>
        <fullName evidence="2">Uncharacterized protein</fullName>
    </submittedName>
</protein>
<comment type="caution">
    <text evidence="2">The sequence shown here is derived from an EMBL/GenBank/DDBJ whole genome shotgun (WGS) entry which is preliminary data.</text>
</comment>
<dbReference type="EMBL" id="AGUE01000110">
    <property type="protein sequence ID" value="EHK99615.1"/>
    <property type="molecule type" value="Genomic_DNA"/>
</dbReference>
<gene>
    <name evidence="2" type="ORF">M7I_4487</name>
</gene>
<sequence length="345" mass="37852">MRGSGDSAITAKPTDGVIDEIPEQVIHIPERKLDPSGAYESPVKTSINEDDGVIDIEVPLPEYLSFETAVSSPSSSGYLSTPGFGNGMEGFEHYSRSGGEQDTAMNVGGWLPRFHPDFSLQAIPAQEDLLEEVKASMRDEPTPLFSSTPLPDNGRPDRWVDVSSAIIADTTNFTIKRIRYRRLVKPKDPGPSAVQAPIDSRYGNVYSAAQMTPSLNIPDSPTEERFIEEAIISMDETLIQAVEKIIAQSSPTSNASSVCSSRSTSRKGGNRQRSNSDAKAHVGVPEHKLEVPRNECKKMVLGALEEIVKEVAESRKEGEDVELERTESFLREGVRSWLVNVETFD</sequence>
<reference evidence="2 3" key="1">
    <citation type="journal article" date="2012" name="Eukaryot. Cell">
        <title>Genome sequence of the fungus Glarea lozoyensis: the first genome sequence of a species from the Helotiaceae family.</title>
        <authorList>
            <person name="Youssar L."/>
            <person name="Gruening B.A."/>
            <person name="Erxleben A."/>
            <person name="Guenther S."/>
            <person name="Huettel W."/>
        </authorList>
    </citation>
    <scope>NUCLEOTIDE SEQUENCE [LARGE SCALE GENOMIC DNA]</scope>
    <source>
        <strain evidence="3">ATCC 74030 / MF5533</strain>
    </source>
</reference>
<dbReference type="Proteomes" id="UP000005446">
    <property type="component" value="Unassembled WGS sequence"/>
</dbReference>
<dbReference type="InParanoid" id="H0EPB5"/>
<keyword evidence="3" id="KW-1185">Reference proteome</keyword>
<accession>H0EPB5</accession>
<dbReference type="GO" id="GO:0051087">
    <property type="term" value="F:protein-folding chaperone binding"/>
    <property type="evidence" value="ECO:0007669"/>
    <property type="project" value="TreeGrafter"/>
</dbReference>
<evidence type="ECO:0000313" key="2">
    <source>
        <dbReference type="EMBL" id="EHK99615.1"/>
    </source>
</evidence>
<dbReference type="OrthoDB" id="5428015at2759"/>
<organism evidence="2 3">
    <name type="scientific">Glarea lozoyensis (strain ATCC 74030 / MF5533)</name>
    <dbReference type="NCBI Taxonomy" id="1104152"/>
    <lineage>
        <taxon>Eukaryota</taxon>
        <taxon>Fungi</taxon>
        <taxon>Dikarya</taxon>
        <taxon>Ascomycota</taxon>
        <taxon>Pezizomycotina</taxon>
        <taxon>Leotiomycetes</taxon>
        <taxon>Helotiales</taxon>
        <taxon>Helotiaceae</taxon>
        <taxon>Glarea</taxon>
    </lineage>
</organism>
<dbReference type="GO" id="GO:0005737">
    <property type="term" value="C:cytoplasm"/>
    <property type="evidence" value="ECO:0007669"/>
    <property type="project" value="TreeGrafter"/>
</dbReference>